<evidence type="ECO:0000313" key="3">
    <source>
        <dbReference type="Proteomes" id="UP000037904"/>
    </source>
</evidence>
<dbReference type="AlphaFoldDB" id="A0A0M9ESD0"/>
<dbReference type="EMBL" id="JXCE01000272">
    <property type="protein sequence ID" value="KPA38506.1"/>
    <property type="molecule type" value="Genomic_DNA"/>
</dbReference>
<protein>
    <submittedName>
        <fullName evidence="2">Transposase</fullName>
    </submittedName>
</protein>
<dbReference type="Proteomes" id="UP000037904">
    <property type="component" value="Unassembled WGS sequence"/>
</dbReference>
<accession>A0A0M9ESD0</accession>
<gene>
    <name evidence="2" type="ORF">FLAG1_08666</name>
</gene>
<evidence type="ECO:0000313" key="2">
    <source>
        <dbReference type="EMBL" id="KPA38506.1"/>
    </source>
</evidence>
<reference evidence="2 3" key="1">
    <citation type="submission" date="2015-04" db="EMBL/GenBank/DDBJ databases">
        <title>The draft genome sequence of Fusarium langsethiae, a T-2/HT-2 mycotoxin producer.</title>
        <authorList>
            <person name="Lysoe E."/>
            <person name="Divon H.H."/>
            <person name="Terzi V."/>
            <person name="Orru L."/>
            <person name="Lamontanara A."/>
            <person name="Kolseth A.-K."/>
            <person name="Frandsen R.J."/>
            <person name="Nielsen K."/>
            <person name="Thrane U."/>
        </authorList>
    </citation>
    <scope>NUCLEOTIDE SEQUENCE [LARGE SCALE GENOMIC DNA]</scope>
    <source>
        <strain evidence="2 3">Fl201059</strain>
    </source>
</reference>
<feature type="compositionally biased region" description="Polar residues" evidence="1">
    <location>
        <begin position="1"/>
        <end position="19"/>
    </location>
</feature>
<sequence length="349" mass="39830">MASSSQQPTDFTSQPQMTIDPTVDVESASSEVLNFDCIFRATYPKKGQFGPSGKRRTKGAVVYECLLCSSDQAWSNPKRDNAIYHAKRKHREIVNSSDNTVLERSSDMGPPLKQARLDNYYTATLSESALRKVFNPQRYTESMVGLLTHRRLPFSAVTWDEMQDVMLSSFLFASSREALQAALDAASDITGDEHYEPFNFILNDASGRDTTNQPDHMDAQTEHPGGVACKRTSIQKVNPPLRSDNKSDNTRRGGWVMMPALRKLHRIGLWLRNSPIHSDAWDERIKLRLGIDNDTRWNSWHRMIDNLIRKKQQVKQFLLDYDKALGDDILTSSDWDYLEKTHKGKMARN</sequence>
<organism evidence="2 3">
    <name type="scientific">Fusarium langsethiae</name>
    <dbReference type="NCBI Taxonomy" id="179993"/>
    <lineage>
        <taxon>Eukaryota</taxon>
        <taxon>Fungi</taxon>
        <taxon>Dikarya</taxon>
        <taxon>Ascomycota</taxon>
        <taxon>Pezizomycotina</taxon>
        <taxon>Sordariomycetes</taxon>
        <taxon>Hypocreomycetidae</taxon>
        <taxon>Hypocreales</taxon>
        <taxon>Nectriaceae</taxon>
        <taxon>Fusarium</taxon>
    </lineage>
</organism>
<proteinExistence type="predicted"/>
<name>A0A0M9ESD0_FUSLA</name>
<comment type="caution">
    <text evidence="2">The sequence shown here is derived from an EMBL/GenBank/DDBJ whole genome shotgun (WGS) entry which is preliminary data.</text>
</comment>
<feature type="region of interest" description="Disordered" evidence="1">
    <location>
        <begin position="1"/>
        <end position="21"/>
    </location>
</feature>
<keyword evidence="3" id="KW-1185">Reference proteome</keyword>
<evidence type="ECO:0000256" key="1">
    <source>
        <dbReference type="SAM" id="MobiDB-lite"/>
    </source>
</evidence>